<dbReference type="EMBL" id="VZRI01000496">
    <property type="protein sequence ID" value="NWU88818.1"/>
    <property type="molecule type" value="Genomic_DNA"/>
</dbReference>
<dbReference type="Gene3D" id="3.30.1470.10">
    <property type="entry name" value="Photosystem I PsaD, reaction center subunit II"/>
    <property type="match status" value="1"/>
</dbReference>
<feature type="non-terminal residue" evidence="2">
    <location>
        <position position="92"/>
    </location>
</feature>
<dbReference type="Pfam" id="PF00397">
    <property type="entry name" value="WW"/>
    <property type="match status" value="1"/>
</dbReference>
<gene>
    <name evidence="2" type="primary">Cep164</name>
    <name evidence="2" type="ORF">UPUEPO_R05105</name>
</gene>
<evidence type="ECO:0000313" key="2">
    <source>
        <dbReference type="EMBL" id="NWU88818.1"/>
    </source>
</evidence>
<comment type="caution">
    <text evidence="2">The sequence shown here is derived from an EMBL/GenBank/DDBJ whole genome shotgun (WGS) entry which is preliminary data.</text>
</comment>
<reference evidence="2 3" key="1">
    <citation type="submission" date="2019-09" db="EMBL/GenBank/DDBJ databases">
        <title>Bird 10,000 Genomes (B10K) Project - Family phase.</title>
        <authorList>
            <person name="Zhang G."/>
        </authorList>
    </citation>
    <scope>NUCLEOTIDE SEQUENCE [LARGE SCALE GENOMIC DNA]</scope>
    <source>
        <strain evidence="2">B10K-DU-012-37</strain>
    </source>
</reference>
<dbReference type="InterPro" id="IPR036020">
    <property type="entry name" value="WW_dom_sf"/>
</dbReference>
<feature type="domain" description="WW" evidence="1">
    <location>
        <begin position="25"/>
        <end position="58"/>
    </location>
</feature>
<dbReference type="Proteomes" id="UP000544127">
    <property type="component" value="Unassembled WGS sequence"/>
</dbReference>
<dbReference type="PANTHER" id="PTHR21715:SF0">
    <property type="entry name" value="RH04127P"/>
    <property type="match status" value="1"/>
</dbReference>
<dbReference type="PROSITE" id="PS50020">
    <property type="entry name" value="WW_DOMAIN_2"/>
    <property type="match status" value="1"/>
</dbReference>
<dbReference type="OrthoDB" id="6344460at2759"/>
<protein>
    <submittedName>
        <fullName evidence="2">CE164 protein</fullName>
    </submittedName>
</protein>
<dbReference type="AlphaFoldDB" id="A0A7K6AFW3"/>
<keyword evidence="3" id="KW-1185">Reference proteome</keyword>
<sequence length="92" mass="10973">FAQEIGIDPEKEPELLWLAKQGLMEQMPPEWKPCQNANGDIYFFNFADGRSVWEHPCDSQYRQLVLLEREKLLHQKASKKKEKKKKDKKEKK</sequence>
<feature type="non-terminal residue" evidence="2">
    <location>
        <position position="1"/>
    </location>
</feature>
<evidence type="ECO:0000313" key="3">
    <source>
        <dbReference type="Proteomes" id="UP000544127"/>
    </source>
</evidence>
<proteinExistence type="predicted"/>
<dbReference type="SUPFAM" id="SSF51045">
    <property type="entry name" value="WW domain"/>
    <property type="match status" value="1"/>
</dbReference>
<name>A0A7K6AFW3_UPUEP</name>
<dbReference type="InterPro" id="IPR053233">
    <property type="entry name" value="ABRA-related"/>
</dbReference>
<accession>A0A7K6AFW3</accession>
<dbReference type="CDD" id="cd00201">
    <property type="entry name" value="WW"/>
    <property type="match status" value="1"/>
</dbReference>
<dbReference type="PANTHER" id="PTHR21715">
    <property type="entry name" value="RH04127P"/>
    <property type="match status" value="1"/>
</dbReference>
<evidence type="ECO:0000259" key="1">
    <source>
        <dbReference type="PROSITE" id="PS50020"/>
    </source>
</evidence>
<organism evidence="2 3">
    <name type="scientific">Upupa epops</name>
    <name type="common">Eurasian hoopoe</name>
    <dbReference type="NCBI Taxonomy" id="57439"/>
    <lineage>
        <taxon>Eukaryota</taxon>
        <taxon>Metazoa</taxon>
        <taxon>Chordata</taxon>
        <taxon>Craniata</taxon>
        <taxon>Vertebrata</taxon>
        <taxon>Euteleostomi</taxon>
        <taxon>Archelosauria</taxon>
        <taxon>Archosauria</taxon>
        <taxon>Dinosauria</taxon>
        <taxon>Saurischia</taxon>
        <taxon>Theropoda</taxon>
        <taxon>Coelurosauria</taxon>
        <taxon>Aves</taxon>
        <taxon>Neognathae</taxon>
        <taxon>Neoaves</taxon>
        <taxon>Telluraves</taxon>
        <taxon>Coraciimorphae</taxon>
        <taxon>Bucerotiformes</taxon>
        <taxon>Upupidae</taxon>
        <taxon>Upupa</taxon>
    </lineage>
</organism>
<dbReference type="InterPro" id="IPR001202">
    <property type="entry name" value="WW_dom"/>
</dbReference>